<dbReference type="EMBL" id="JAGFBR010000011">
    <property type="protein sequence ID" value="KAH0459211.1"/>
    <property type="molecule type" value="Genomic_DNA"/>
</dbReference>
<keyword evidence="2" id="KW-1185">Reference proteome</keyword>
<evidence type="ECO:0000313" key="1">
    <source>
        <dbReference type="EMBL" id="KAH0459211.1"/>
    </source>
</evidence>
<proteinExistence type="predicted"/>
<dbReference type="AlphaFoldDB" id="A0AAV7GRD0"/>
<evidence type="ECO:0000313" key="2">
    <source>
        <dbReference type="Proteomes" id="UP000775213"/>
    </source>
</evidence>
<protein>
    <submittedName>
        <fullName evidence="1">Uncharacterized protein</fullName>
    </submittedName>
</protein>
<sequence length="205" mass="22895">MAMQTGLSSSKVLILMGAGLTGSIILRNGRLSDVISELQELFKRVNEAEVMTNHYDASLLAAQCPCGMISMLLNKLKRLAGVKHRRFCFLMMIQSAVFFYKASCSRGSHFDTFQTSNYIQWRAYFQGKLGLLRVASSCNGSYGILLHAVEGKIIFLINLRGIGGFKFFSPLSAFYARLFCMILANFCNVEPAEVSSLFLTCHSYY</sequence>
<name>A0AAV7GRD0_DENCH</name>
<dbReference type="PANTHER" id="PTHR46667:SF1">
    <property type="entry name" value="OS09G0482740 PROTEIN"/>
    <property type="match status" value="1"/>
</dbReference>
<reference evidence="1 2" key="1">
    <citation type="journal article" date="2021" name="Hortic Res">
        <title>Chromosome-scale assembly of the Dendrobium chrysotoxum genome enhances the understanding of orchid evolution.</title>
        <authorList>
            <person name="Zhang Y."/>
            <person name="Zhang G.Q."/>
            <person name="Zhang D."/>
            <person name="Liu X.D."/>
            <person name="Xu X.Y."/>
            <person name="Sun W.H."/>
            <person name="Yu X."/>
            <person name="Zhu X."/>
            <person name="Wang Z.W."/>
            <person name="Zhao X."/>
            <person name="Zhong W.Y."/>
            <person name="Chen H."/>
            <person name="Yin W.L."/>
            <person name="Huang T."/>
            <person name="Niu S.C."/>
            <person name="Liu Z.J."/>
        </authorList>
    </citation>
    <scope>NUCLEOTIDE SEQUENCE [LARGE SCALE GENOMIC DNA]</scope>
    <source>
        <strain evidence="1">Lindl</strain>
    </source>
</reference>
<accession>A0AAV7GRD0</accession>
<comment type="caution">
    <text evidence="1">The sequence shown here is derived from an EMBL/GenBank/DDBJ whole genome shotgun (WGS) entry which is preliminary data.</text>
</comment>
<dbReference type="PANTHER" id="PTHR46667">
    <property type="entry name" value="OS05G0182700 PROTEIN"/>
    <property type="match status" value="1"/>
</dbReference>
<organism evidence="1 2">
    <name type="scientific">Dendrobium chrysotoxum</name>
    <name type="common">Orchid</name>
    <dbReference type="NCBI Taxonomy" id="161865"/>
    <lineage>
        <taxon>Eukaryota</taxon>
        <taxon>Viridiplantae</taxon>
        <taxon>Streptophyta</taxon>
        <taxon>Embryophyta</taxon>
        <taxon>Tracheophyta</taxon>
        <taxon>Spermatophyta</taxon>
        <taxon>Magnoliopsida</taxon>
        <taxon>Liliopsida</taxon>
        <taxon>Asparagales</taxon>
        <taxon>Orchidaceae</taxon>
        <taxon>Epidendroideae</taxon>
        <taxon>Malaxideae</taxon>
        <taxon>Dendrobiinae</taxon>
        <taxon>Dendrobium</taxon>
    </lineage>
</organism>
<gene>
    <name evidence="1" type="ORF">IEQ34_012025</name>
</gene>
<dbReference type="Proteomes" id="UP000775213">
    <property type="component" value="Unassembled WGS sequence"/>
</dbReference>